<evidence type="ECO:0000313" key="4">
    <source>
        <dbReference type="Proteomes" id="UP000244005"/>
    </source>
</evidence>
<dbReference type="AlphaFoldDB" id="A0A2R6WH90"/>
<reference evidence="4" key="1">
    <citation type="journal article" date="2017" name="Cell">
        <title>Insights into land plant evolution garnered from the Marchantia polymorpha genome.</title>
        <authorList>
            <person name="Bowman J.L."/>
            <person name="Kohchi T."/>
            <person name="Yamato K.T."/>
            <person name="Jenkins J."/>
            <person name="Shu S."/>
            <person name="Ishizaki K."/>
            <person name="Yamaoka S."/>
            <person name="Nishihama R."/>
            <person name="Nakamura Y."/>
            <person name="Berger F."/>
            <person name="Adam C."/>
            <person name="Aki S.S."/>
            <person name="Althoff F."/>
            <person name="Araki T."/>
            <person name="Arteaga-Vazquez M.A."/>
            <person name="Balasubrmanian S."/>
            <person name="Barry K."/>
            <person name="Bauer D."/>
            <person name="Boehm C.R."/>
            <person name="Briginshaw L."/>
            <person name="Caballero-Perez J."/>
            <person name="Catarino B."/>
            <person name="Chen F."/>
            <person name="Chiyoda S."/>
            <person name="Chovatia M."/>
            <person name="Davies K.M."/>
            <person name="Delmans M."/>
            <person name="Demura T."/>
            <person name="Dierschke T."/>
            <person name="Dolan L."/>
            <person name="Dorantes-Acosta A.E."/>
            <person name="Eklund D.M."/>
            <person name="Florent S.N."/>
            <person name="Flores-Sandoval E."/>
            <person name="Fujiyama A."/>
            <person name="Fukuzawa H."/>
            <person name="Galik B."/>
            <person name="Grimanelli D."/>
            <person name="Grimwood J."/>
            <person name="Grossniklaus U."/>
            <person name="Hamada T."/>
            <person name="Haseloff J."/>
            <person name="Hetherington A.J."/>
            <person name="Higo A."/>
            <person name="Hirakawa Y."/>
            <person name="Hundley H.N."/>
            <person name="Ikeda Y."/>
            <person name="Inoue K."/>
            <person name="Inoue S.I."/>
            <person name="Ishida S."/>
            <person name="Jia Q."/>
            <person name="Kakita M."/>
            <person name="Kanazawa T."/>
            <person name="Kawai Y."/>
            <person name="Kawashima T."/>
            <person name="Kennedy M."/>
            <person name="Kinose K."/>
            <person name="Kinoshita T."/>
            <person name="Kohara Y."/>
            <person name="Koide E."/>
            <person name="Komatsu K."/>
            <person name="Kopischke S."/>
            <person name="Kubo M."/>
            <person name="Kyozuka J."/>
            <person name="Lagercrantz U."/>
            <person name="Lin S.S."/>
            <person name="Lindquist E."/>
            <person name="Lipzen A.M."/>
            <person name="Lu C.W."/>
            <person name="De Luna E."/>
            <person name="Martienssen R.A."/>
            <person name="Minamino N."/>
            <person name="Mizutani M."/>
            <person name="Mizutani M."/>
            <person name="Mochizuki N."/>
            <person name="Monte I."/>
            <person name="Mosher R."/>
            <person name="Nagasaki H."/>
            <person name="Nakagami H."/>
            <person name="Naramoto S."/>
            <person name="Nishitani K."/>
            <person name="Ohtani M."/>
            <person name="Okamoto T."/>
            <person name="Okumura M."/>
            <person name="Phillips J."/>
            <person name="Pollak B."/>
            <person name="Reinders A."/>
            <person name="Rovekamp M."/>
            <person name="Sano R."/>
            <person name="Sawa S."/>
            <person name="Schmid M.W."/>
            <person name="Shirakawa M."/>
            <person name="Solano R."/>
            <person name="Spunde A."/>
            <person name="Suetsugu N."/>
            <person name="Sugano S."/>
            <person name="Sugiyama A."/>
            <person name="Sun R."/>
            <person name="Suzuki Y."/>
            <person name="Takenaka M."/>
            <person name="Takezawa D."/>
            <person name="Tomogane H."/>
            <person name="Tsuzuki M."/>
            <person name="Ueda T."/>
            <person name="Umeda M."/>
            <person name="Ward J.M."/>
            <person name="Watanabe Y."/>
            <person name="Yazaki K."/>
            <person name="Yokoyama R."/>
            <person name="Yoshitake Y."/>
            <person name="Yotsui I."/>
            <person name="Zachgo S."/>
            <person name="Schmutz J."/>
        </authorList>
    </citation>
    <scope>NUCLEOTIDE SEQUENCE [LARGE SCALE GENOMIC DNA]</scope>
    <source>
        <strain evidence="4">Tak-1</strain>
    </source>
</reference>
<dbReference type="Proteomes" id="UP000244005">
    <property type="component" value="Unassembled WGS sequence"/>
</dbReference>
<accession>A0A2R6WH90</accession>
<feature type="compositionally biased region" description="Polar residues" evidence="2">
    <location>
        <begin position="123"/>
        <end position="132"/>
    </location>
</feature>
<dbReference type="Gramene" id="Mp6g20950.1">
    <property type="protein sequence ID" value="Mp6g20950.1.cds"/>
    <property type="gene ID" value="Mp6g20950"/>
</dbReference>
<feature type="coiled-coil region" evidence="1">
    <location>
        <begin position="439"/>
        <end position="584"/>
    </location>
</feature>
<name>A0A2R6WH90_MARPO</name>
<gene>
    <name evidence="3" type="ORF">MARPO_0091s0060</name>
</gene>
<keyword evidence="4" id="KW-1185">Reference proteome</keyword>
<feature type="region of interest" description="Disordered" evidence="2">
    <location>
        <begin position="730"/>
        <end position="801"/>
    </location>
</feature>
<feature type="compositionally biased region" description="Basic and acidic residues" evidence="2">
    <location>
        <begin position="113"/>
        <end position="122"/>
    </location>
</feature>
<sequence length="801" mass="89758">MARVCIMQIVPSSVPLGTENAAVSGGMGCVSRVLLSPYAGFQIPAIRRNTAFLPKTGVSLRTSLSLQGRTSEKCRHPMITALSDDSAGKNGSANCGNGKAAFETLDVIHEEDARPAVDDRTSVDSSAGQPSMSFAGDQRDVRGVFPSIVPSVSNNTQNLTGNENSSKGPTSGSVTLFSGHDKSVFLNSSDYDPTKTRRASPVENGGSVDGDERNERYFKESEKPSFVSLVWEAGAKIEGVTTDVRQEENEPNEQSLSLIIDEDYRARKDETIFHCFWIWSRDSASNIWAWAQTVIRSTVFILGRHNQRWKAFWKQALLGAQVPRRFSEAKEVWSSIGDATQRTLWLPREDDAFDIFFRNMIEIQKNILQMTAVQGKLAWIRLQQQYYRKLMALEEILATFPNSEDELNSREVELLAYTEKLLTQAKMNQEAYASSQEALSTAEEMVFHLQTQVDELKEDVVSRDNLLRLLQKEGTLSSQSLQRAAQSLQDAEKKMVELERRVHVGEDLLYKERDKLTAALRTAGLHEHALKIAELKVAELTAEVTSLKESLGTGKGVEQLTAQVKTLEQELRSRDRLLLEIKEETLRSTEALKLAAQIKQDLNATRQREIHLTQTLEAANEKIKELEGQLAHNVRATRAEGILKQSQKMLSEVKSEVELLRQGVEARDRAINIMKDEVDTNIDLLRSAARNREELRNMNRHVGELRMELESRDAKLSMMREEMALIIDLAKKQQSPRKSRSKTIAQSPATSTSSSSPVDVEELKPKRKTPVRKSRESGTSSSPARKPNGTRRTTRSPPQLP</sequence>
<feature type="region of interest" description="Disordered" evidence="2">
    <location>
        <begin position="187"/>
        <end position="212"/>
    </location>
</feature>
<dbReference type="EMBL" id="KZ772763">
    <property type="protein sequence ID" value="PTQ33211.1"/>
    <property type="molecule type" value="Genomic_DNA"/>
</dbReference>
<evidence type="ECO:0000256" key="2">
    <source>
        <dbReference type="SAM" id="MobiDB-lite"/>
    </source>
</evidence>
<feature type="compositionally biased region" description="Polar residues" evidence="2">
    <location>
        <begin position="150"/>
        <end position="174"/>
    </location>
</feature>
<evidence type="ECO:0000256" key="1">
    <source>
        <dbReference type="SAM" id="Coils"/>
    </source>
</evidence>
<feature type="region of interest" description="Disordered" evidence="2">
    <location>
        <begin position="113"/>
        <end position="174"/>
    </location>
</feature>
<evidence type="ECO:0000313" key="3">
    <source>
        <dbReference type="EMBL" id="PTQ33211.1"/>
    </source>
</evidence>
<feature type="coiled-coil region" evidence="1">
    <location>
        <begin position="609"/>
        <end position="636"/>
    </location>
</feature>
<proteinExistence type="predicted"/>
<organism evidence="3 4">
    <name type="scientific">Marchantia polymorpha</name>
    <name type="common">Common liverwort</name>
    <name type="synonym">Marchantia aquatica</name>
    <dbReference type="NCBI Taxonomy" id="3197"/>
    <lineage>
        <taxon>Eukaryota</taxon>
        <taxon>Viridiplantae</taxon>
        <taxon>Streptophyta</taxon>
        <taxon>Embryophyta</taxon>
        <taxon>Marchantiophyta</taxon>
        <taxon>Marchantiopsida</taxon>
        <taxon>Marchantiidae</taxon>
        <taxon>Marchantiales</taxon>
        <taxon>Marchantiaceae</taxon>
        <taxon>Marchantia</taxon>
    </lineage>
</organism>
<keyword evidence="1" id="KW-0175">Coiled coil</keyword>
<protein>
    <submittedName>
        <fullName evidence="3">Uncharacterized protein</fullName>
    </submittedName>
</protein>
<feature type="compositionally biased region" description="Low complexity" evidence="2">
    <location>
        <begin position="747"/>
        <end position="757"/>
    </location>
</feature>
<dbReference type="OrthoDB" id="1933448at2759"/>